<name>A0A367ELT8_9ACTN</name>
<comment type="caution">
    <text evidence="1">The sequence shown here is derived from an EMBL/GenBank/DDBJ whole genome shotgun (WGS) entry which is preliminary data.</text>
</comment>
<evidence type="ECO:0000313" key="2">
    <source>
        <dbReference type="Proteomes" id="UP000253094"/>
    </source>
</evidence>
<proteinExistence type="predicted"/>
<reference evidence="1 2" key="1">
    <citation type="submission" date="2018-06" db="EMBL/GenBank/DDBJ databases">
        <title>Sphaerisporangium craniellae sp. nov., isolated from a marine sponge in the South China Sea.</title>
        <authorList>
            <person name="Li L."/>
        </authorList>
    </citation>
    <scope>NUCLEOTIDE SEQUENCE [LARGE SCALE GENOMIC DNA]</scope>
    <source>
        <strain evidence="1 2">CCTCC AA 208026</strain>
    </source>
</reference>
<dbReference type="AlphaFoldDB" id="A0A367ELT8"/>
<accession>A0A367ELT8</accession>
<sequence length="85" mass="9610">MIMYEIRDDLNNVLAKPATIPAAEQAMEDLCEQAHAQAVRNGEGAGELWVRLRVVDDCGETVMFRNYNPDPTRPYMPLNDQEDDA</sequence>
<evidence type="ECO:0000313" key="1">
    <source>
        <dbReference type="EMBL" id="RCG19086.1"/>
    </source>
</evidence>
<protein>
    <submittedName>
        <fullName evidence="1">Uncharacterized protein</fullName>
    </submittedName>
</protein>
<dbReference type="EMBL" id="QOIL01000034">
    <property type="protein sequence ID" value="RCG19086.1"/>
    <property type="molecule type" value="Genomic_DNA"/>
</dbReference>
<gene>
    <name evidence="1" type="ORF">DQ384_38050</name>
</gene>
<dbReference type="Proteomes" id="UP000253094">
    <property type="component" value="Unassembled WGS sequence"/>
</dbReference>
<keyword evidence="2" id="KW-1185">Reference proteome</keyword>
<organism evidence="1 2">
    <name type="scientific">Sphaerisporangium album</name>
    <dbReference type="NCBI Taxonomy" id="509200"/>
    <lineage>
        <taxon>Bacteria</taxon>
        <taxon>Bacillati</taxon>
        <taxon>Actinomycetota</taxon>
        <taxon>Actinomycetes</taxon>
        <taxon>Streptosporangiales</taxon>
        <taxon>Streptosporangiaceae</taxon>
        <taxon>Sphaerisporangium</taxon>
    </lineage>
</organism>